<feature type="compositionally biased region" description="Polar residues" evidence="3">
    <location>
        <begin position="213"/>
        <end position="238"/>
    </location>
</feature>
<keyword evidence="2" id="KW-0175">Coiled coil</keyword>
<dbReference type="Proteomes" id="UP000054097">
    <property type="component" value="Unassembled WGS sequence"/>
</dbReference>
<dbReference type="HOGENOM" id="CLU_081023_0_0_1"/>
<reference evidence="6" key="2">
    <citation type="submission" date="2015-01" db="EMBL/GenBank/DDBJ databases">
        <title>Evolutionary Origins and Diversification of the Mycorrhizal Mutualists.</title>
        <authorList>
            <consortium name="DOE Joint Genome Institute"/>
            <consortium name="Mycorrhizal Genomics Consortium"/>
            <person name="Kohler A."/>
            <person name="Kuo A."/>
            <person name="Nagy L.G."/>
            <person name="Floudas D."/>
            <person name="Copeland A."/>
            <person name="Barry K.W."/>
            <person name="Cichocki N."/>
            <person name="Veneault-Fourrey C."/>
            <person name="LaButti K."/>
            <person name="Lindquist E.A."/>
            <person name="Lipzen A."/>
            <person name="Lundell T."/>
            <person name="Morin E."/>
            <person name="Murat C."/>
            <person name="Riley R."/>
            <person name="Ohm R."/>
            <person name="Sun H."/>
            <person name="Tunlid A."/>
            <person name="Henrissat B."/>
            <person name="Grigoriev I.V."/>
            <person name="Hibbett D.S."/>
            <person name="Martin F."/>
        </authorList>
    </citation>
    <scope>NUCLEOTIDE SEQUENCE [LARGE SCALE GENOMIC DNA]</scope>
    <source>
        <strain evidence="6">MAFF 305830</strain>
    </source>
</reference>
<evidence type="ECO:0000256" key="2">
    <source>
        <dbReference type="SAM" id="Coils"/>
    </source>
</evidence>
<evidence type="ECO:0000259" key="4">
    <source>
        <dbReference type="Pfam" id="PF08614"/>
    </source>
</evidence>
<gene>
    <name evidence="5" type="ORF">M408DRAFT_325704</name>
</gene>
<dbReference type="InterPro" id="IPR013923">
    <property type="entry name" value="Autophagy-rel_prot_16_dom"/>
</dbReference>
<dbReference type="Pfam" id="PF08614">
    <property type="entry name" value="ATG16"/>
    <property type="match status" value="1"/>
</dbReference>
<feature type="region of interest" description="Disordered" evidence="3">
    <location>
        <begin position="209"/>
        <end position="269"/>
    </location>
</feature>
<proteinExistence type="inferred from homology"/>
<reference evidence="5 6" key="1">
    <citation type="submission" date="2014-04" db="EMBL/GenBank/DDBJ databases">
        <authorList>
            <consortium name="DOE Joint Genome Institute"/>
            <person name="Kuo A."/>
            <person name="Zuccaro A."/>
            <person name="Kohler A."/>
            <person name="Nagy L.G."/>
            <person name="Floudas D."/>
            <person name="Copeland A."/>
            <person name="Barry K.W."/>
            <person name="Cichocki N."/>
            <person name="Veneault-Fourrey C."/>
            <person name="LaButti K."/>
            <person name="Lindquist E.A."/>
            <person name="Lipzen A."/>
            <person name="Lundell T."/>
            <person name="Morin E."/>
            <person name="Murat C."/>
            <person name="Sun H."/>
            <person name="Tunlid A."/>
            <person name="Henrissat B."/>
            <person name="Grigoriev I.V."/>
            <person name="Hibbett D.S."/>
            <person name="Martin F."/>
            <person name="Nordberg H.P."/>
            <person name="Cantor M.N."/>
            <person name="Hua S.X."/>
        </authorList>
    </citation>
    <scope>NUCLEOTIDE SEQUENCE [LARGE SCALE GENOMIC DNA]</scope>
    <source>
        <strain evidence="5 6">MAFF 305830</strain>
    </source>
</reference>
<comment type="similarity">
    <text evidence="1">Belongs to the ATG16 family.</text>
</comment>
<dbReference type="STRING" id="933852.A0A0C2X866"/>
<dbReference type="EMBL" id="KN824277">
    <property type="protein sequence ID" value="KIM34253.1"/>
    <property type="molecule type" value="Genomic_DNA"/>
</dbReference>
<keyword evidence="6" id="KW-1185">Reference proteome</keyword>
<dbReference type="CDD" id="cd22887">
    <property type="entry name" value="Atg16_CCD"/>
    <property type="match status" value="1"/>
</dbReference>
<feature type="coiled-coil region" evidence="2">
    <location>
        <begin position="123"/>
        <end position="185"/>
    </location>
</feature>
<dbReference type="AlphaFoldDB" id="A0A0C2X866"/>
<dbReference type="OrthoDB" id="8949486at2759"/>
<evidence type="ECO:0000256" key="1">
    <source>
        <dbReference type="ARBA" id="ARBA00005331"/>
    </source>
</evidence>
<dbReference type="Gene3D" id="1.20.5.170">
    <property type="match status" value="1"/>
</dbReference>
<organism evidence="5 6">
    <name type="scientific">Serendipita vermifera MAFF 305830</name>
    <dbReference type="NCBI Taxonomy" id="933852"/>
    <lineage>
        <taxon>Eukaryota</taxon>
        <taxon>Fungi</taxon>
        <taxon>Dikarya</taxon>
        <taxon>Basidiomycota</taxon>
        <taxon>Agaricomycotina</taxon>
        <taxon>Agaricomycetes</taxon>
        <taxon>Sebacinales</taxon>
        <taxon>Serendipitaceae</taxon>
        <taxon>Serendipita</taxon>
    </lineage>
</organism>
<protein>
    <recommendedName>
        <fullName evidence="4">Autophagy-related protein 16 domain-containing protein</fullName>
    </recommendedName>
</protein>
<accession>A0A0C2X866</accession>
<evidence type="ECO:0000313" key="5">
    <source>
        <dbReference type="EMBL" id="KIM34253.1"/>
    </source>
</evidence>
<evidence type="ECO:0000313" key="6">
    <source>
        <dbReference type="Proteomes" id="UP000054097"/>
    </source>
</evidence>
<name>A0A0C2X866_SERVB</name>
<evidence type="ECO:0000256" key="3">
    <source>
        <dbReference type="SAM" id="MobiDB-lite"/>
    </source>
</evidence>
<feature type="domain" description="Autophagy-related protein 16" evidence="4">
    <location>
        <begin position="8"/>
        <end position="193"/>
    </location>
</feature>
<sequence>MSWQEVLRQRLVDRNIRESSHGPLIEQYRRLAQHTRLLNARNQTLLRATGAARPNPNSSTVLVGEDNPVRTAYIQSLESQVSALRDEMAVVYKTQGQNAQRLLAMNETLREREDIARMDSENLRIARDEIASLRRRVEQHAEQMAEKDRSFQELTDEYQILNIEFTQVEEQKENLKKDNATLVQRWIDKQNTMGDMLNERNEQWYEDLHSRQPHGNTGNGMRNQPSMESLGSSASFVSGNDAYQPPLGRDQDRKGMGPASGGLLLSPNG</sequence>